<dbReference type="AlphaFoldDB" id="A0A0F0GIK9"/>
<sequence length="95" mass="9212">MVGKKTAGVLVLAAAALVLGVGTASAAGDDSGQGTRVTGVDNRDAGIEYGTDGKDQSIGTDGKEQSIGTEGTRVTGGVSSQGTRVTSVDSGSLVL</sequence>
<feature type="compositionally biased region" description="Basic and acidic residues" evidence="1">
    <location>
        <begin position="41"/>
        <end position="55"/>
    </location>
</feature>
<proteinExistence type="predicted"/>
<evidence type="ECO:0000256" key="2">
    <source>
        <dbReference type="SAM" id="SignalP"/>
    </source>
</evidence>
<dbReference type="EMBL" id="JYJG01000455">
    <property type="protein sequence ID" value="KJK34659.1"/>
    <property type="molecule type" value="Genomic_DNA"/>
</dbReference>
<accession>A0A0F0GIK9</accession>
<protein>
    <submittedName>
        <fullName evidence="3">Uncharacterized protein</fullName>
    </submittedName>
</protein>
<feature type="compositionally biased region" description="Polar residues" evidence="1">
    <location>
        <begin position="77"/>
        <end position="95"/>
    </location>
</feature>
<comment type="caution">
    <text evidence="3">The sequence shown here is derived from an EMBL/GenBank/DDBJ whole genome shotgun (WGS) entry which is preliminary data.</text>
</comment>
<reference evidence="3 4" key="1">
    <citation type="submission" date="2015-02" db="EMBL/GenBank/DDBJ databases">
        <authorList>
            <person name="Ju K.-S."/>
            <person name="Doroghazi J.R."/>
            <person name="Metcalf W."/>
        </authorList>
    </citation>
    <scope>NUCLEOTIDE SEQUENCE [LARGE SCALE GENOMIC DNA]</scope>
    <source>
        <strain evidence="3 4">NRRL B-16140</strain>
    </source>
</reference>
<name>A0A0F0GIK9_LENAE</name>
<keyword evidence="2" id="KW-0732">Signal</keyword>
<evidence type="ECO:0000313" key="3">
    <source>
        <dbReference type="EMBL" id="KJK34659.1"/>
    </source>
</evidence>
<dbReference type="Proteomes" id="UP000033393">
    <property type="component" value="Unassembled WGS sequence"/>
</dbReference>
<feature type="chain" id="PRO_5002440888" evidence="2">
    <location>
        <begin position="27"/>
        <end position="95"/>
    </location>
</feature>
<dbReference type="PATRIC" id="fig|68170.10.peg.1884"/>
<dbReference type="RefSeq" id="WP_045317661.1">
    <property type="nucleotide sequence ID" value="NZ_JYJG01000455.1"/>
</dbReference>
<keyword evidence="4" id="KW-1185">Reference proteome</keyword>
<feature type="signal peptide" evidence="2">
    <location>
        <begin position="1"/>
        <end position="26"/>
    </location>
</feature>
<evidence type="ECO:0000313" key="4">
    <source>
        <dbReference type="Proteomes" id="UP000033393"/>
    </source>
</evidence>
<organism evidence="3 4">
    <name type="scientific">Lentzea aerocolonigenes</name>
    <name type="common">Lechevalieria aerocolonigenes</name>
    <name type="synonym">Saccharothrix aerocolonigenes</name>
    <dbReference type="NCBI Taxonomy" id="68170"/>
    <lineage>
        <taxon>Bacteria</taxon>
        <taxon>Bacillati</taxon>
        <taxon>Actinomycetota</taxon>
        <taxon>Actinomycetes</taxon>
        <taxon>Pseudonocardiales</taxon>
        <taxon>Pseudonocardiaceae</taxon>
        <taxon>Lentzea</taxon>
    </lineage>
</organism>
<evidence type="ECO:0000256" key="1">
    <source>
        <dbReference type="SAM" id="MobiDB-lite"/>
    </source>
</evidence>
<feature type="region of interest" description="Disordered" evidence="1">
    <location>
        <begin position="24"/>
        <end position="95"/>
    </location>
</feature>
<gene>
    <name evidence="3" type="ORF">UK23_43355</name>
</gene>